<dbReference type="OrthoDB" id="4060761at2759"/>
<dbReference type="AlphaFoldDB" id="A0A4C2EDY2"/>
<dbReference type="Proteomes" id="UP000301737">
    <property type="component" value="Unassembled WGS sequence"/>
</dbReference>
<comment type="caution">
    <text evidence="1">The sequence shown here is derived from an EMBL/GenBank/DDBJ whole genome shotgun (WGS) entry which is preliminary data.</text>
</comment>
<reference evidence="1 2" key="1">
    <citation type="submission" date="2019-01" db="EMBL/GenBank/DDBJ databases">
        <title>Draft Genome Sequencing of Zygosaccharomyces mellis Ca-7.</title>
        <authorList>
            <person name="Shiwa Y."/>
            <person name="Kanesaki Y."/>
            <person name="Ishige T."/>
            <person name="Mura K."/>
            <person name="Hori T."/>
            <person name="Tamura T."/>
        </authorList>
    </citation>
    <scope>NUCLEOTIDE SEQUENCE [LARGE SCALE GENOMIC DNA]</scope>
    <source>
        <strain evidence="1 2">Ca-7</strain>
    </source>
</reference>
<dbReference type="EMBL" id="BIMX01000018">
    <property type="protein sequence ID" value="GCF00463.1"/>
    <property type="molecule type" value="Genomic_DNA"/>
</dbReference>
<evidence type="ECO:0000313" key="2">
    <source>
        <dbReference type="Proteomes" id="UP000301737"/>
    </source>
</evidence>
<name>A0A4C2EDY2_9SACH</name>
<protein>
    <submittedName>
        <fullName evidence="1">Uncharacterized protein</fullName>
    </submittedName>
</protein>
<evidence type="ECO:0000313" key="1">
    <source>
        <dbReference type="EMBL" id="GCF00463.1"/>
    </source>
</evidence>
<gene>
    <name evidence="1" type="ORF">ZYGM_002964</name>
</gene>
<organism evidence="1 2">
    <name type="scientific">Zygosaccharomyces mellis</name>
    <dbReference type="NCBI Taxonomy" id="42258"/>
    <lineage>
        <taxon>Eukaryota</taxon>
        <taxon>Fungi</taxon>
        <taxon>Dikarya</taxon>
        <taxon>Ascomycota</taxon>
        <taxon>Saccharomycotina</taxon>
        <taxon>Saccharomycetes</taxon>
        <taxon>Saccharomycetales</taxon>
        <taxon>Saccharomycetaceae</taxon>
        <taxon>Zygosaccharomyces</taxon>
    </lineage>
</organism>
<keyword evidence="2" id="KW-1185">Reference proteome</keyword>
<proteinExistence type="predicted"/>
<sequence length="170" mass="19852">MVRYDRLLEFTETLNLPSSVRDVSDSLTKSLRPKQSRSSLDELCKRVYQLEKEERKRQLLQALENVGDVPQSMLGYNIREANSIDQLSQQVTQLPRLVTLQDSQEDHDVLREYNYLRDQIIRKCRAIDVANKVLNQSDKDLNTIGDLLKNLPEPEGFFASYHRMLDDKLK</sequence>
<accession>A0A4C2EDY2</accession>